<keyword evidence="10" id="KW-1185">Reference proteome</keyword>
<comment type="subcellular location">
    <subcellularLocation>
        <location evidence="1">Membrane</location>
        <topology evidence="1">Multi-pass membrane protein</topology>
    </subcellularLocation>
</comment>
<dbReference type="SUPFAM" id="SSF82861">
    <property type="entry name" value="Mechanosensitive channel protein MscS (YggB), transmembrane region"/>
    <property type="match status" value="1"/>
</dbReference>
<organism evidence="9 10">
    <name type="scientific">Sphingobacterium allocomposti</name>
    <dbReference type="NCBI Taxonomy" id="415956"/>
    <lineage>
        <taxon>Bacteria</taxon>
        <taxon>Pseudomonadati</taxon>
        <taxon>Bacteroidota</taxon>
        <taxon>Sphingobacteriia</taxon>
        <taxon>Sphingobacteriales</taxon>
        <taxon>Sphingobacteriaceae</taxon>
        <taxon>Sphingobacterium</taxon>
    </lineage>
</organism>
<evidence type="ECO:0000256" key="2">
    <source>
        <dbReference type="ARBA" id="ARBA00008017"/>
    </source>
</evidence>
<feature type="transmembrane region" description="Helical" evidence="6">
    <location>
        <begin position="367"/>
        <end position="386"/>
    </location>
</feature>
<feature type="signal peptide" evidence="7">
    <location>
        <begin position="1"/>
        <end position="28"/>
    </location>
</feature>
<dbReference type="PANTHER" id="PTHR30347:SF1">
    <property type="entry name" value="MECHANOSENSITIVE CHANNEL MSCK"/>
    <property type="match status" value="1"/>
</dbReference>
<dbReference type="InterPro" id="IPR011014">
    <property type="entry name" value="MscS_channel_TM-2"/>
</dbReference>
<feature type="transmembrane region" description="Helical" evidence="6">
    <location>
        <begin position="276"/>
        <end position="294"/>
    </location>
</feature>
<keyword evidence="7" id="KW-0732">Signal</keyword>
<comment type="caution">
    <text evidence="9">The sequence shown here is derived from an EMBL/GenBank/DDBJ whole genome shotgun (WGS) entry which is preliminary data.</text>
</comment>
<dbReference type="AlphaFoldDB" id="A0A5S5D9T0"/>
<dbReference type="InterPro" id="IPR006685">
    <property type="entry name" value="MscS_channel_2nd"/>
</dbReference>
<keyword evidence="5 6" id="KW-0472">Membrane</keyword>
<dbReference type="Gene3D" id="2.30.30.60">
    <property type="match status" value="1"/>
</dbReference>
<dbReference type="PROSITE" id="PS51257">
    <property type="entry name" value="PROKAR_LIPOPROTEIN"/>
    <property type="match status" value="1"/>
</dbReference>
<evidence type="ECO:0000256" key="3">
    <source>
        <dbReference type="ARBA" id="ARBA00022692"/>
    </source>
</evidence>
<evidence type="ECO:0000256" key="4">
    <source>
        <dbReference type="ARBA" id="ARBA00022989"/>
    </source>
</evidence>
<evidence type="ECO:0000256" key="5">
    <source>
        <dbReference type="ARBA" id="ARBA00023136"/>
    </source>
</evidence>
<dbReference type="Pfam" id="PF00924">
    <property type="entry name" value="MS_channel_2nd"/>
    <property type="match status" value="1"/>
</dbReference>
<accession>A0A5S5D9T0</accession>
<evidence type="ECO:0000256" key="7">
    <source>
        <dbReference type="SAM" id="SignalP"/>
    </source>
</evidence>
<dbReference type="InterPro" id="IPR010920">
    <property type="entry name" value="LSM_dom_sf"/>
</dbReference>
<comment type="similarity">
    <text evidence="2">Belongs to the MscS (TC 1.A.23) family.</text>
</comment>
<feature type="transmembrane region" description="Helical" evidence="6">
    <location>
        <begin position="213"/>
        <end position="231"/>
    </location>
</feature>
<dbReference type="SUPFAM" id="SSF50182">
    <property type="entry name" value="Sm-like ribonucleoproteins"/>
    <property type="match status" value="1"/>
</dbReference>
<feature type="transmembrane region" description="Helical" evidence="6">
    <location>
        <begin position="329"/>
        <end position="347"/>
    </location>
</feature>
<feature type="chain" id="PRO_5024380130" evidence="7">
    <location>
        <begin position="29"/>
        <end position="730"/>
    </location>
</feature>
<feature type="transmembrane region" description="Helical" evidence="6">
    <location>
        <begin position="529"/>
        <end position="550"/>
    </location>
</feature>
<protein>
    <submittedName>
        <fullName evidence="9">Mechanosensitive ion channel-like protein</fullName>
    </submittedName>
</protein>
<keyword evidence="4 6" id="KW-1133">Transmembrane helix</keyword>
<evidence type="ECO:0000313" key="9">
    <source>
        <dbReference type="EMBL" id="TYP92445.1"/>
    </source>
</evidence>
<keyword evidence="3 6" id="KW-0812">Transmembrane</keyword>
<dbReference type="Proteomes" id="UP000325105">
    <property type="component" value="Unassembled WGS sequence"/>
</dbReference>
<feature type="transmembrane region" description="Helical" evidence="6">
    <location>
        <begin position="556"/>
        <end position="583"/>
    </location>
</feature>
<feature type="transmembrane region" description="Helical" evidence="6">
    <location>
        <begin position="252"/>
        <end position="270"/>
    </location>
</feature>
<dbReference type="InterPro" id="IPR023408">
    <property type="entry name" value="MscS_beta-dom_sf"/>
</dbReference>
<feature type="transmembrane region" description="Helical" evidence="6">
    <location>
        <begin position="480"/>
        <end position="500"/>
    </location>
</feature>
<dbReference type="GO" id="GO:0008381">
    <property type="term" value="F:mechanosensitive monoatomic ion channel activity"/>
    <property type="evidence" value="ECO:0007669"/>
    <property type="project" value="UniProtKB-ARBA"/>
</dbReference>
<dbReference type="GO" id="GO:0016020">
    <property type="term" value="C:membrane"/>
    <property type="evidence" value="ECO:0007669"/>
    <property type="project" value="UniProtKB-SubCell"/>
</dbReference>
<evidence type="ECO:0000256" key="1">
    <source>
        <dbReference type="ARBA" id="ARBA00004141"/>
    </source>
</evidence>
<dbReference type="EMBL" id="VNHX01000016">
    <property type="protein sequence ID" value="TYP92445.1"/>
    <property type="molecule type" value="Genomic_DNA"/>
</dbReference>
<reference evidence="9 10" key="1">
    <citation type="submission" date="2019-07" db="EMBL/GenBank/DDBJ databases">
        <title>Genomic Encyclopedia of Archaeal and Bacterial Type Strains, Phase II (KMG-II): from individual species to whole genera.</title>
        <authorList>
            <person name="Goeker M."/>
        </authorList>
    </citation>
    <scope>NUCLEOTIDE SEQUENCE [LARGE SCALE GENOMIC DNA]</scope>
    <source>
        <strain evidence="9 10">DSM 18850</strain>
    </source>
</reference>
<evidence type="ECO:0000259" key="8">
    <source>
        <dbReference type="Pfam" id="PF00924"/>
    </source>
</evidence>
<feature type="transmembrane region" description="Helical" evidence="6">
    <location>
        <begin position="306"/>
        <end position="323"/>
    </location>
</feature>
<dbReference type="Gene3D" id="1.10.287.1260">
    <property type="match status" value="1"/>
</dbReference>
<gene>
    <name evidence="9" type="ORF">BC792_11647</name>
</gene>
<name>A0A5S5D9T0_9SPHI</name>
<sequence length="730" mass="81575">MFVNMKYLVTFSILSVFSCLLISGPLCAAAQEGDSVLQAELMASLATREAKVAEWKQSLNHITSVLDSTKRRRVLERSTPDTTALDSMLSQLAVAKKQITQHIEEIKATRTMWRATSPPPDTIAGFLAVDSLRQLVNGAVDTLSRLEGGFQRLMGELVYLEQTARRQREERIAARVDSVAAGSIPVPRRVVKTVRTNLGRDGSSVAFFDLPAWSNRLFLILLSLLYTYWIYRLGRKREGGDSDLRMHENEPLWIPILKGLLLFLVLLPLTSFSVPVLVLEGSYLLIFVFFLIILYRELAVVKRRQLVVVLFFYLVLIAANLVLSDTWWSRGFAMLVNASGAALLWYLRRDTLHDGPVGRIHRYARWAIFFGYLLAVATCAMGYVHIARMWSLAAGIGLLQALSFAAFRDMLLHDLQHQYRRSATDATIRRFDLARMLDSFDRLIRLVCASLVVIVFLNNLHLTREAGGLVERLLMSEHKIGGVVFTYGNLLLAILVVWAANWLQQNLKRLVDGPTAEGQQGRRLTLFPLLRLLIVVVGFLIGVSILGLGVDKLTVIIGALSVGIGLGLQNIINNFVSGIILVFEKPFKLGDYIELADKKGQVMQIGIRSSTLLTDQGARVIIPNGDLLSGRLVNWTFSDADIRVNMQLTVDSGMPIEEVKQLVLGKLTSFSEVDRSIPIKVFTRDVTADGYVLAIQVGITNVRFIERFRSQFLEALKSELDGRQVKVSSS</sequence>
<proteinExistence type="inferred from homology"/>
<feature type="transmembrane region" description="Helical" evidence="6">
    <location>
        <begin position="392"/>
        <end position="411"/>
    </location>
</feature>
<dbReference type="InterPro" id="IPR052702">
    <property type="entry name" value="MscS-like_channel"/>
</dbReference>
<dbReference type="PANTHER" id="PTHR30347">
    <property type="entry name" value="POTASSIUM CHANNEL RELATED"/>
    <property type="match status" value="1"/>
</dbReference>
<evidence type="ECO:0000313" key="10">
    <source>
        <dbReference type="Proteomes" id="UP000325105"/>
    </source>
</evidence>
<evidence type="ECO:0000256" key="6">
    <source>
        <dbReference type="SAM" id="Phobius"/>
    </source>
</evidence>
<feature type="transmembrane region" description="Helical" evidence="6">
    <location>
        <begin position="443"/>
        <end position="460"/>
    </location>
</feature>
<feature type="domain" description="Mechanosensitive ion channel MscS" evidence="8">
    <location>
        <begin position="570"/>
        <end position="636"/>
    </location>
</feature>